<dbReference type="Gene3D" id="2.20.25.80">
    <property type="entry name" value="WRKY domain"/>
    <property type="match status" value="1"/>
</dbReference>
<reference evidence="8" key="3">
    <citation type="submission" date="2021-05" db="UniProtKB">
        <authorList>
            <consortium name="EnsemblPlants"/>
        </authorList>
    </citation>
    <scope>IDENTIFICATION</scope>
    <source>
        <strain evidence="8">cv. B73</strain>
    </source>
</reference>
<reference evidence="9" key="1">
    <citation type="submission" date="2015-12" db="EMBL/GenBank/DDBJ databases">
        <title>Update maize B73 reference genome by single molecule sequencing technologies.</title>
        <authorList>
            <consortium name="Maize Genome Sequencing Project"/>
            <person name="Ware D."/>
        </authorList>
    </citation>
    <scope>NUCLEOTIDE SEQUENCE [LARGE SCALE GENOMIC DNA]</scope>
    <source>
        <strain evidence="9">cv. B73</strain>
    </source>
</reference>
<dbReference type="EnsemblPlants" id="Zm00001eb153330_T001">
    <property type="protein sequence ID" value="Zm00001eb153330_P001"/>
    <property type="gene ID" value="Zm00001eb153330"/>
</dbReference>
<keyword evidence="5" id="KW-0539">Nucleus</keyword>
<feature type="compositionally biased region" description="Acidic residues" evidence="6">
    <location>
        <begin position="257"/>
        <end position="277"/>
    </location>
</feature>
<dbReference type="InterPro" id="IPR036576">
    <property type="entry name" value="WRKY_dom_sf"/>
</dbReference>
<dbReference type="GO" id="GO:0000976">
    <property type="term" value="F:transcription cis-regulatory region binding"/>
    <property type="evidence" value="ECO:0000318"/>
    <property type="project" value="GO_Central"/>
</dbReference>
<feature type="region of interest" description="Disordered" evidence="6">
    <location>
        <begin position="1"/>
        <end position="58"/>
    </location>
</feature>
<dbReference type="SUPFAM" id="SSF118290">
    <property type="entry name" value="WRKY DNA-binding domain"/>
    <property type="match status" value="1"/>
</dbReference>
<dbReference type="PANTHER" id="PTHR32096:SF19">
    <property type="entry name" value="OS01G0750100 PROTEIN"/>
    <property type="match status" value="1"/>
</dbReference>
<dbReference type="InParanoid" id="A0A804NDJ2"/>
<dbReference type="SMART" id="SM00774">
    <property type="entry name" value="WRKY"/>
    <property type="match status" value="1"/>
</dbReference>
<feature type="region of interest" description="Disordered" evidence="6">
    <location>
        <begin position="138"/>
        <end position="177"/>
    </location>
</feature>
<dbReference type="OrthoDB" id="726408at2759"/>
<evidence type="ECO:0000256" key="5">
    <source>
        <dbReference type="ARBA" id="ARBA00023242"/>
    </source>
</evidence>
<dbReference type="GO" id="GO:0005634">
    <property type="term" value="C:nucleus"/>
    <property type="evidence" value="ECO:0000318"/>
    <property type="project" value="GO_Central"/>
</dbReference>
<evidence type="ECO:0000256" key="3">
    <source>
        <dbReference type="ARBA" id="ARBA00023125"/>
    </source>
</evidence>
<dbReference type="Pfam" id="PF03106">
    <property type="entry name" value="WRKY"/>
    <property type="match status" value="1"/>
</dbReference>
<dbReference type="InterPro" id="IPR044810">
    <property type="entry name" value="WRKY_plant"/>
</dbReference>
<keyword evidence="3" id="KW-0238">DNA-binding</keyword>
<feature type="compositionally biased region" description="Basic and acidic residues" evidence="6">
    <location>
        <begin position="245"/>
        <end position="256"/>
    </location>
</feature>
<dbReference type="FunCoup" id="A0A804NDJ2">
    <property type="interactions" value="59"/>
</dbReference>
<dbReference type="AlphaFoldDB" id="A0A804NDJ2"/>
<evidence type="ECO:0000256" key="1">
    <source>
        <dbReference type="ARBA" id="ARBA00004123"/>
    </source>
</evidence>
<dbReference type="GO" id="GO:0003700">
    <property type="term" value="F:DNA-binding transcription factor activity"/>
    <property type="evidence" value="ECO:0000318"/>
    <property type="project" value="GO_Central"/>
</dbReference>
<feature type="compositionally biased region" description="Polar residues" evidence="6">
    <location>
        <begin position="214"/>
        <end position="223"/>
    </location>
</feature>
<protein>
    <recommendedName>
        <fullName evidence="7">WRKY domain-containing protein</fullName>
    </recommendedName>
</protein>
<evidence type="ECO:0000256" key="6">
    <source>
        <dbReference type="SAM" id="MobiDB-lite"/>
    </source>
</evidence>
<keyword evidence="4" id="KW-0804">Transcription</keyword>
<comment type="subcellular location">
    <subcellularLocation>
        <location evidence="1">Nucleus</location>
    </subcellularLocation>
</comment>
<evidence type="ECO:0000313" key="8">
    <source>
        <dbReference type="EnsemblPlants" id="Zm00001eb153330_P001"/>
    </source>
</evidence>
<feature type="domain" description="WRKY" evidence="7">
    <location>
        <begin position="173"/>
        <end position="212"/>
    </location>
</feature>
<evidence type="ECO:0000259" key="7">
    <source>
        <dbReference type="PROSITE" id="PS50811"/>
    </source>
</evidence>
<reference evidence="8" key="2">
    <citation type="submission" date="2019-07" db="EMBL/GenBank/DDBJ databases">
        <authorList>
            <person name="Seetharam A."/>
            <person name="Woodhouse M."/>
            <person name="Cannon E."/>
        </authorList>
    </citation>
    <scope>NUCLEOTIDE SEQUENCE [LARGE SCALE GENOMIC DNA]</scope>
    <source>
        <strain evidence="8">cv. B73</strain>
    </source>
</reference>
<dbReference type="Proteomes" id="UP000007305">
    <property type="component" value="Chromosome 3"/>
</dbReference>
<evidence type="ECO:0000256" key="2">
    <source>
        <dbReference type="ARBA" id="ARBA00023015"/>
    </source>
</evidence>
<accession>A0A804NDJ2</accession>
<name>A0A804NDJ2_MAIZE</name>
<evidence type="ECO:0000313" key="9">
    <source>
        <dbReference type="Proteomes" id="UP000007305"/>
    </source>
</evidence>
<feature type="region of interest" description="Disordered" evidence="6">
    <location>
        <begin position="209"/>
        <end position="279"/>
    </location>
</feature>
<organism evidence="8 9">
    <name type="scientific">Zea mays</name>
    <name type="common">Maize</name>
    <dbReference type="NCBI Taxonomy" id="4577"/>
    <lineage>
        <taxon>Eukaryota</taxon>
        <taxon>Viridiplantae</taxon>
        <taxon>Streptophyta</taxon>
        <taxon>Embryophyta</taxon>
        <taxon>Tracheophyta</taxon>
        <taxon>Spermatophyta</taxon>
        <taxon>Magnoliopsida</taxon>
        <taxon>Liliopsida</taxon>
        <taxon>Poales</taxon>
        <taxon>Poaceae</taxon>
        <taxon>PACMAD clade</taxon>
        <taxon>Panicoideae</taxon>
        <taxon>Andropogonodae</taxon>
        <taxon>Andropogoneae</taxon>
        <taxon>Tripsacinae</taxon>
        <taxon>Zea</taxon>
    </lineage>
</organism>
<keyword evidence="2" id="KW-0805">Transcription regulation</keyword>
<dbReference type="PANTHER" id="PTHR32096">
    <property type="entry name" value="WRKY TRANSCRIPTION FACTOR 30-RELATED-RELATED"/>
    <property type="match status" value="1"/>
</dbReference>
<dbReference type="Gramene" id="Zm00001eb153330_T001">
    <property type="protein sequence ID" value="Zm00001eb153330_P001"/>
    <property type="gene ID" value="Zm00001eb153330"/>
</dbReference>
<evidence type="ECO:0000256" key="4">
    <source>
        <dbReference type="ARBA" id="ARBA00023163"/>
    </source>
</evidence>
<dbReference type="PROSITE" id="PS50811">
    <property type="entry name" value="WRKY"/>
    <property type="match status" value="1"/>
</dbReference>
<keyword evidence="9" id="KW-1185">Reference proteome</keyword>
<dbReference type="InterPro" id="IPR003657">
    <property type="entry name" value="WRKY_dom"/>
</dbReference>
<sequence length="369" mass="40021">MSSAEDGYCSSDSPRAESPDEPQAGADAESPRAGAGLNKRERDLPASPSSPLPPAKRRYGRGPCVASRLACPHVEHHRVFCAVRARDLLAVCCCGAGTGVWKPELRRWLTRLLSISVRAAGDRWRSGLCRCRWPSAGTGPEGPAGRGRRRRTRGRGASMGRSPSRAPPTHGTGYYRCSSSKGCPARKQVERSHADPTALLVTYTFEHNHEAPQPKTSGGSCCHQQGKPSARPPAPKPEPSVVLVQRDELGPEHELVETEVPEQEQETEPEEEHEPAEEGVPCLAGPEAAATLTVAPAAEEDESFDFGWFDQYPTWHRSALYAPLLPPEEWERELQGEDALFAGLGELPECAVVFGRRRELSLAATAPCS</sequence>
<proteinExistence type="predicted"/>
<gene>
    <name evidence="8" type="primary">LOC100501507</name>
</gene>